<dbReference type="GO" id="GO:0051537">
    <property type="term" value="F:2 iron, 2 sulfur cluster binding"/>
    <property type="evidence" value="ECO:0007669"/>
    <property type="project" value="UniProtKB-KW"/>
</dbReference>
<dbReference type="Gene3D" id="3.90.380.10">
    <property type="entry name" value="Naphthalene 1,2-dioxygenase Alpha Subunit, Chain A, domain 1"/>
    <property type="match status" value="2"/>
</dbReference>
<dbReference type="RefSeq" id="WP_099017486.1">
    <property type="nucleotide sequence ID" value="NZ_NIHB01000001.1"/>
</dbReference>
<dbReference type="OrthoDB" id="9769355at2"/>
<dbReference type="Gene3D" id="2.102.10.10">
    <property type="entry name" value="Rieske [2Fe-2S] iron-sulphur domain"/>
    <property type="match status" value="1"/>
</dbReference>
<dbReference type="InterPro" id="IPR036922">
    <property type="entry name" value="Rieske_2Fe-2S_sf"/>
</dbReference>
<evidence type="ECO:0000256" key="2">
    <source>
        <dbReference type="ARBA" id="ARBA00022714"/>
    </source>
</evidence>
<dbReference type="SUPFAM" id="SSF55961">
    <property type="entry name" value="Bet v1-like"/>
    <property type="match status" value="1"/>
</dbReference>
<dbReference type="Pfam" id="PF00848">
    <property type="entry name" value="Ring_hydroxyl_A"/>
    <property type="match status" value="1"/>
</dbReference>
<dbReference type="PRINTS" id="PR00090">
    <property type="entry name" value="RNGDIOXGNASE"/>
</dbReference>
<evidence type="ECO:0000256" key="1">
    <source>
        <dbReference type="ARBA" id="ARBA00001962"/>
    </source>
</evidence>
<dbReference type="Proteomes" id="UP000295724">
    <property type="component" value="Unassembled WGS sequence"/>
</dbReference>
<keyword evidence="2" id="KW-0001">2Fe-2S</keyword>
<evidence type="ECO:0000313" key="9">
    <source>
        <dbReference type="Proteomes" id="UP000295724"/>
    </source>
</evidence>
<proteinExistence type="predicted"/>
<evidence type="ECO:0000259" key="7">
    <source>
        <dbReference type="PROSITE" id="PS51296"/>
    </source>
</evidence>
<feature type="domain" description="Rieske" evidence="7">
    <location>
        <begin position="47"/>
        <end position="153"/>
    </location>
</feature>
<evidence type="ECO:0000256" key="3">
    <source>
        <dbReference type="ARBA" id="ARBA00022723"/>
    </source>
</evidence>
<organism evidence="8 9">
    <name type="scientific">Marinicella litoralis</name>
    <dbReference type="NCBI Taxonomy" id="644220"/>
    <lineage>
        <taxon>Bacteria</taxon>
        <taxon>Pseudomonadati</taxon>
        <taxon>Pseudomonadota</taxon>
        <taxon>Gammaproteobacteria</taxon>
        <taxon>Lysobacterales</taxon>
        <taxon>Marinicellaceae</taxon>
        <taxon>Marinicella</taxon>
    </lineage>
</organism>
<dbReference type="EMBL" id="SNZB01000009">
    <property type="protein sequence ID" value="TDR14643.1"/>
    <property type="molecule type" value="Genomic_DNA"/>
</dbReference>
<dbReference type="GO" id="GO:0005506">
    <property type="term" value="F:iron ion binding"/>
    <property type="evidence" value="ECO:0007669"/>
    <property type="project" value="InterPro"/>
</dbReference>
<keyword evidence="8" id="KW-0503">Monooxygenase</keyword>
<comment type="caution">
    <text evidence="8">The sequence shown here is derived from an EMBL/GenBank/DDBJ whole genome shotgun (WGS) entry which is preliminary data.</text>
</comment>
<dbReference type="InterPro" id="IPR017941">
    <property type="entry name" value="Rieske_2Fe-2S"/>
</dbReference>
<evidence type="ECO:0000256" key="6">
    <source>
        <dbReference type="ARBA" id="ARBA00023014"/>
    </source>
</evidence>
<dbReference type="SUPFAM" id="SSF50022">
    <property type="entry name" value="ISP domain"/>
    <property type="match status" value="1"/>
</dbReference>
<keyword evidence="5" id="KW-0408">Iron</keyword>
<dbReference type="InterPro" id="IPR015879">
    <property type="entry name" value="Ring_hydroxy_dOase_asu_C_dom"/>
</dbReference>
<name>A0A4R6XCI0_9GAMM</name>
<keyword evidence="9" id="KW-1185">Reference proteome</keyword>
<gene>
    <name evidence="8" type="ORF">C8D91_2914</name>
</gene>
<evidence type="ECO:0000313" key="8">
    <source>
        <dbReference type="EMBL" id="TDR14643.1"/>
    </source>
</evidence>
<keyword evidence="4" id="KW-0560">Oxidoreductase</keyword>
<dbReference type="PROSITE" id="PS51296">
    <property type="entry name" value="RIESKE"/>
    <property type="match status" value="1"/>
</dbReference>
<evidence type="ECO:0000256" key="5">
    <source>
        <dbReference type="ARBA" id="ARBA00023004"/>
    </source>
</evidence>
<evidence type="ECO:0000256" key="4">
    <source>
        <dbReference type="ARBA" id="ARBA00023002"/>
    </source>
</evidence>
<sequence>MQDNDTEWIQQIAAAEDQQNAHTFPAAVYQPGLFDVLDKTAVLHNSWQLAAHNSQLGEVGDYVVHEFADLPIIVVNTGEGIKAFHNVCRHRAGPLALKNGHAKTLMCKYHGWNYHLNGQLKSAPEMQTTPGFSVCDHRLPEVQLDQWQGLIFVALKSNVPPLQEWVTGIAETITPIDIAQMKFYRRDEFILDCNWKVYVENYLEGYHLPHVHPGLNKLLDYKSYQTVLSQWHSYQFSPLEQGGGFYGEGQAHYYFIYPNTMLNILPNRLQTNQVLPMKNNQTKVIFDYYYPNIAGIQALIEQDQSFSDEVQDEDVMICEAVQKGLNSGSYDKGRLCMKRESAVHHFQEMLRTAYRQQLKQVEGKKSQQCNLNQADNKLG</sequence>
<dbReference type="PANTHER" id="PTHR43756:SF5">
    <property type="entry name" value="CHOLINE MONOOXYGENASE, CHLOROPLASTIC"/>
    <property type="match status" value="1"/>
</dbReference>
<keyword evidence="6" id="KW-0411">Iron-sulfur</keyword>
<dbReference type="CDD" id="cd03469">
    <property type="entry name" value="Rieske_RO_Alpha_N"/>
    <property type="match status" value="1"/>
</dbReference>
<comment type="cofactor">
    <cofactor evidence="1">
        <name>Fe cation</name>
        <dbReference type="ChEBI" id="CHEBI:24875"/>
    </cofactor>
</comment>
<dbReference type="Pfam" id="PF00355">
    <property type="entry name" value="Rieske"/>
    <property type="match status" value="1"/>
</dbReference>
<protein>
    <submittedName>
        <fullName evidence="8">Choline monooxygenase</fullName>
    </submittedName>
</protein>
<dbReference type="PANTHER" id="PTHR43756">
    <property type="entry name" value="CHOLINE MONOOXYGENASE, CHLOROPLASTIC"/>
    <property type="match status" value="1"/>
</dbReference>
<dbReference type="GO" id="GO:0004497">
    <property type="term" value="F:monooxygenase activity"/>
    <property type="evidence" value="ECO:0007669"/>
    <property type="project" value="UniProtKB-KW"/>
</dbReference>
<dbReference type="AlphaFoldDB" id="A0A4R6XCI0"/>
<keyword evidence="3" id="KW-0479">Metal-binding</keyword>
<dbReference type="InterPro" id="IPR001663">
    <property type="entry name" value="Rng_hydr_dOase-A"/>
</dbReference>
<accession>A0A4R6XCI0</accession>
<reference evidence="8 9" key="1">
    <citation type="submission" date="2019-03" db="EMBL/GenBank/DDBJ databases">
        <title>Genomic Encyclopedia of Type Strains, Phase IV (KMG-IV): sequencing the most valuable type-strain genomes for metagenomic binning, comparative biology and taxonomic classification.</title>
        <authorList>
            <person name="Goeker M."/>
        </authorList>
    </citation>
    <scope>NUCLEOTIDE SEQUENCE [LARGE SCALE GENOMIC DNA]</scope>
    <source>
        <strain evidence="8 9">DSM 25488</strain>
    </source>
</reference>